<dbReference type="Gene3D" id="1.10.1370.40">
    <property type="match status" value="1"/>
</dbReference>
<protein>
    <submittedName>
        <fullName evidence="9">Peptidyl-dipeptidase Dcp</fullName>
    </submittedName>
</protein>
<dbReference type="InterPro" id="IPR024079">
    <property type="entry name" value="MetalloPept_cat_dom_sf"/>
</dbReference>
<dbReference type="RefSeq" id="WP_188698411.1">
    <property type="nucleotide sequence ID" value="NZ_BMLY01000010.1"/>
</dbReference>
<dbReference type="Pfam" id="PF01432">
    <property type="entry name" value="Peptidase_M3"/>
    <property type="match status" value="1"/>
</dbReference>
<dbReference type="InterPro" id="IPR024077">
    <property type="entry name" value="Neurolysin/TOP_dom2"/>
</dbReference>
<sequence>MTTHSNPLLQDWATPHQLPPFDLVRAEHFAPAFESLFAEHLAEIDAIAANSAAPDFANTAAAFDAAGARLTRVQLLFENLTLSESTAQLQAVELDMAPKLAAHTSRVGMHEGFFARLDTLYQQRQQLELTEEERRLLDRLHTDFVRTGAKLAGADRTRFAEIASRIAELSAQFSQNVLADEAEFRLVLVSEKDLAGLPDFLRDAAQGAARERGLDGYVITLSRSLVVPFLSYSTRRDLRETAWKAWVSRGETPGRETGPQAQEILALRYEKAILLGYKNFADFALADRMAGTPEAVYNLLQQVWEPAKRRCEAEKTDLIAIARKLGEPDHIQAWDWFYLSEKVRADKYDLDDAEIKPYFSLDAMLGAAFDCAGRLFGLSFAERHDVSLYHPDVRLFEVSRDGEVMGVFLSDNFARASKRGGAWMHIYRGQSRNGATKLPIVVNNNNFAKASNGPTLLSFDDVRTLFHEFGHGLHGLLSNVTYNRLAGTNVPQDYVELPSQLLENWALVPEVLEKHARHHQTGAVIPAELVKRIRAAATFNQGFETVRYTSCTLIDMALHQETDPAGVDIATFEATERARLGVPPEAGMNHRLAHFRHLFSDEWYAAGYYVYMWAEVLEAEAFDAFEEAGNPFDPALADKLYRYVYSAGNSREQKLAFRTFRGKEPVAAPMLRKRGLIEA</sequence>
<keyword evidence="6 7" id="KW-0482">Metalloprotease</keyword>
<reference evidence="10" key="1">
    <citation type="journal article" date="2019" name="Int. J. Syst. Evol. Microbiol.">
        <title>The Global Catalogue of Microorganisms (GCM) 10K type strain sequencing project: providing services to taxonomists for standard genome sequencing and annotation.</title>
        <authorList>
            <consortium name="The Broad Institute Genomics Platform"/>
            <consortium name="The Broad Institute Genome Sequencing Center for Infectious Disease"/>
            <person name="Wu L."/>
            <person name="Ma J."/>
        </authorList>
    </citation>
    <scope>NUCLEOTIDE SEQUENCE [LARGE SCALE GENOMIC DNA]</scope>
    <source>
        <strain evidence="10">CGMCC 1.8860</strain>
    </source>
</reference>
<evidence type="ECO:0000256" key="7">
    <source>
        <dbReference type="RuleBase" id="RU003435"/>
    </source>
</evidence>
<dbReference type="Gene3D" id="1.10.1370.10">
    <property type="entry name" value="Neurolysin, domain 3"/>
    <property type="match status" value="1"/>
</dbReference>
<evidence type="ECO:0000313" key="9">
    <source>
        <dbReference type="EMBL" id="GGP28190.1"/>
    </source>
</evidence>
<feature type="domain" description="Peptidase M3A/M3B catalytic" evidence="8">
    <location>
        <begin position="230"/>
        <end position="675"/>
    </location>
</feature>
<dbReference type="InterPro" id="IPR001567">
    <property type="entry name" value="Pept_M3A_M3B_dom"/>
</dbReference>
<evidence type="ECO:0000256" key="2">
    <source>
        <dbReference type="ARBA" id="ARBA00022670"/>
    </source>
</evidence>
<organism evidence="9 10">
    <name type="scientific">Silvimonas amylolytica</name>
    <dbReference type="NCBI Taxonomy" id="449663"/>
    <lineage>
        <taxon>Bacteria</taxon>
        <taxon>Pseudomonadati</taxon>
        <taxon>Pseudomonadota</taxon>
        <taxon>Betaproteobacteria</taxon>
        <taxon>Neisseriales</taxon>
        <taxon>Chitinibacteraceae</taxon>
        <taxon>Silvimonas</taxon>
    </lineage>
</organism>
<keyword evidence="10" id="KW-1185">Reference proteome</keyword>
<proteinExistence type="inferred from homology"/>
<keyword evidence="5 7" id="KW-0862">Zinc</keyword>
<dbReference type="SUPFAM" id="SSF55486">
    <property type="entry name" value="Metalloproteases ('zincins'), catalytic domain"/>
    <property type="match status" value="1"/>
</dbReference>
<evidence type="ECO:0000256" key="1">
    <source>
        <dbReference type="ARBA" id="ARBA00006040"/>
    </source>
</evidence>
<gene>
    <name evidence="9" type="ORF">GCM10010971_40090</name>
</gene>
<evidence type="ECO:0000256" key="6">
    <source>
        <dbReference type="ARBA" id="ARBA00023049"/>
    </source>
</evidence>
<dbReference type="InterPro" id="IPR034005">
    <property type="entry name" value="M3A_DCP"/>
</dbReference>
<keyword evidence="3 7" id="KW-0479">Metal-binding</keyword>
<keyword evidence="2 7" id="KW-0645">Protease</keyword>
<dbReference type="CDD" id="cd06456">
    <property type="entry name" value="M3A_DCP"/>
    <property type="match status" value="1"/>
</dbReference>
<name>A0ABQ2PRD5_9NEIS</name>
<evidence type="ECO:0000256" key="3">
    <source>
        <dbReference type="ARBA" id="ARBA00022723"/>
    </source>
</evidence>
<dbReference type="PANTHER" id="PTHR43660:SF1">
    <property type="entry name" value="DIPEPTIDYL CARBOXYPEPTIDASE"/>
    <property type="match status" value="1"/>
</dbReference>
<comment type="similarity">
    <text evidence="1 7">Belongs to the peptidase M3 family.</text>
</comment>
<keyword evidence="4 7" id="KW-0378">Hydrolase</keyword>
<evidence type="ECO:0000259" key="8">
    <source>
        <dbReference type="Pfam" id="PF01432"/>
    </source>
</evidence>
<dbReference type="Proteomes" id="UP000621859">
    <property type="component" value="Unassembled WGS sequence"/>
</dbReference>
<dbReference type="PANTHER" id="PTHR43660">
    <property type="entry name" value="DIPEPTIDYL CARBOXYPEPTIDASE"/>
    <property type="match status" value="1"/>
</dbReference>
<evidence type="ECO:0000313" key="10">
    <source>
        <dbReference type="Proteomes" id="UP000621859"/>
    </source>
</evidence>
<evidence type="ECO:0000256" key="5">
    <source>
        <dbReference type="ARBA" id="ARBA00022833"/>
    </source>
</evidence>
<comment type="cofactor">
    <cofactor evidence="7">
        <name>Zn(2+)</name>
        <dbReference type="ChEBI" id="CHEBI:29105"/>
    </cofactor>
    <text evidence="7">Binds 1 zinc ion.</text>
</comment>
<dbReference type="EMBL" id="BMLY01000010">
    <property type="protein sequence ID" value="GGP28190.1"/>
    <property type="molecule type" value="Genomic_DNA"/>
</dbReference>
<evidence type="ECO:0000256" key="4">
    <source>
        <dbReference type="ARBA" id="ARBA00022801"/>
    </source>
</evidence>
<dbReference type="Gene3D" id="3.40.390.10">
    <property type="entry name" value="Collagenase (Catalytic Domain)"/>
    <property type="match status" value="1"/>
</dbReference>
<dbReference type="InterPro" id="IPR045090">
    <property type="entry name" value="Pept_M3A_M3B"/>
</dbReference>
<accession>A0ABQ2PRD5</accession>
<comment type="caution">
    <text evidence="9">The sequence shown here is derived from an EMBL/GenBank/DDBJ whole genome shotgun (WGS) entry which is preliminary data.</text>
</comment>